<accession>A0A0F9H830</accession>
<dbReference type="EMBL" id="LAZR01017738">
    <property type="protein sequence ID" value="KKL99176.1"/>
    <property type="molecule type" value="Genomic_DNA"/>
</dbReference>
<proteinExistence type="predicted"/>
<dbReference type="AlphaFoldDB" id="A0A0F9H830"/>
<comment type="caution">
    <text evidence="1">The sequence shown here is derived from an EMBL/GenBank/DDBJ whole genome shotgun (WGS) entry which is preliminary data.</text>
</comment>
<evidence type="ECO:0000313" key="1">
    <source>
        <dbReference type="EMBL" id="KKL99176.1"/>
    </source>
</evidence>
<feature type="non-terminal residue" evidence="1">
    <location>
        <position position="1"/>
    </location>
</feature>
<organism evidence="1">
    <name type="scientific">marine sediment metagenome</name>
    <dbReference type="NCBI Taxonomy" id="412755"/>
    <lineage>
        <taxon>unclassified sequences</taxon>
        <taxon>metagenomes</taxon>
        <taxon>ecological metagenomes</taxon>
    </lineage>
</organism>
<protein>
    <submittedName>
        <fullName evidence="1">Uncharacterized protein</fullName>
    </submittedName>
</protein>
<sequence length="50" mass="5716">RILAGDLMRLTQIPDLRFRNPRAASEIRNPRATVEIRNLKVGFEIRNLGG</sequence>
<gene>
    <name evidence="1" type="ORF">LCGC14_1817090</name>
</gene>
<reference evidence="1" key="1">
    <citation type="journal article" date="2015" name="Nature">
        <title>Complex archaea that bridge the gap between prokaryotes and eukaryotes.</title>
        <authorList>
            <person name="Spang A."/>
            <person name="Saw J.H."/>
            <person name="Jorgensen S.L."/>
            <person name="Zaremba-Niedzwiedzka K."/>
            <person name="Martijn J."/>
            <person name="Lind A.E."/>
            <person name="van Eijk R."/>
            <person name="Schleper C."/>
            <person name="Guy L."/>
            <person name="Ettema T.J."/>
        </authorList>
    </citation>
    <scope>NUCLEOTIDE SEQUENCE</scope>
</reference>
<name>A0A0F9H830_9ZZZZ</name>